<protein>
    <submittedName>
        <fullName evidence="2">Uncharacterized protein</fullName>
    </submittedName>
</protein>
<gene>
    <name evidence="2" type="ORF">K503DRAFT_802671</name>
</gene>
<dbReference type="AlphaFoldDB" id="A0A1B7MSR9"/>
<evidence type="ECO:0000313" key="2">
    <source>
        <dbReference type="EMBL" id="OAX35646.1"/>
    </source>
</evidence>
<dbReference type="InParanoid" id="A0A1B7MSR9"/>
<keyword evidence="3" id="KW-1185">Reference proteome</keyword>
<keyword evidence="1" id="KW-0472">Membrane</keyword>
<keyword evidence="1" id="KW-1133">Transmembrane helix</keyword>
<feature type="transmembrane region" description="Helical" evidence="1">
    <location>
        <begin position="163"/>
        <end position="186"/>
    </location>
</feature>
<dbReference type="OrthoDB" id="4623364at2759"/>
<dbReference type="Proteomes" id="UP000092154">
    <property type="component" value="Unassembled WGS sequence"/>
</dbReference>
<keyword evidence="1" id="KW-0812">Transmembrane</keyword>
<reference evidence="2 3" key="1">
    <citation type="submission" date="2016-06" db="EMBL/GenBank/DDBJ databases">
        <title>Comparative genomics of the ectomycorrhizal sister species Rhizopogon vinicolor and Rhizopogon vesiculosus (Basidiomycota: Boletales) reveals a divergence of the mating type B locus.</title>
        <authorList>
            <consortium name="DOE Joint Genome Institute"/>
            <person name="Mujic A.B."/>
            <person name="Kuo A."/>
            <person name="Tritt A."/>
            <person name="Lipzen A."/>
            <person name="Chen C."/>
            <person name="Johnson J."/>
            <person name="Sharma A."/>
            <person name="Barry K."/>
            <person name="Grigoriev I.V."/>
            <person name="Spatafora J.W."/>
        </authorList>
    </citation>
    <scope>NUCLEOTIDE SEQUENCE [LARGE SCALE GENOMIC DNA]</scope>
    <source>
        <strain evidence="2 3">AM-OR11-026</strain>
    </source>
</reference>
<organism evidence="2 3">
    <name type="scientific">Rhizopogon vinicolor AM-OR11-026</name>
    <dbReference type="NCBI Taxonomy" id="1314800"/>
    <lineage>
        <taxon>Eukaryota</taxon>
        <taxon>Fungi</taxon>
        <taxon>Dikarya</taxon>
        <taxon>Basidiomycota</taxon>
        <taxon>Agaricomycotina</taxon>
        <taxon>Agaricomycetes</taxon>
        <taxon>Agaricomycetidae</taxon>
        <taxon>Boletales</taxon>
        <taxon>Suillineae</taxon>
        <taxon>Rhizopogonaceae</taxon>
        <taxon>Rhizopogon</taxon>
    </lineage>
</organism>
<accession>A0A1B7MSR9</accession>
<evidence type="ECO:0000313" key="3">
    <source>
        <dbReference type="Proteomes" id="UP000092154"/>
    </source>
</evidence>
<name>A0A1B7MSR9_9AGAM</name>
<dbReference type="EMBL" id="KV448481">
    <property type="protein sequence ID" value="OAX35646.1"/>
    <property type="molecule type" value="Genomic_DNA"/>
</dbReference>
<evidence type="ECO:0000256" key="1">
    <source>
        <dbReference type="SAM" id="Phobius"/>
    </source>
</evidence>
<dbReference type="STRING" id="1314800.A0A1B7MSR9"/>
<proteinExistence type="predicted"/>
<sequence>MMDTFTIADLRKEDVAKQFSAISTLYTPPRDEPHNRAEYSVKGTGPKLNIVAACGPHECGVIVQIDTHVAQEGHKKFHTSSTMKKFMTDLALKPKFLEEYELDPVAVVESAKGLSDLEKFGLKFARGGPTDALMEATESNIASGRQLAKDEITKGRGPLGLQIADIIIMLLINMHIIPGAALYILLGFSYCNINSIHDGQQLRDKGKGLQMWQFCPAGVL</sequence>